<gene>
    <name evidence="2" type="ORF">ERS013201_00157</name>
</gene>
<evidence type="ECO:0000313" key="3">
    <source>
        <dbReference type="Proteomes" id="UP000046067"/>
    </source>
</evidence>
<protein>
    <submittedName>
        <fullName evidence="2">Uncharacterized protein</fullName>
    </submittedName>
</protein>
<sequence length="55" mass="6191">MPRRETAVTISVHVMFRRLNTTEFATRITIAESPGSSIKQSATSDMDVDSAKHRR</sequence>
<dbReference type="EMBL" id="CWQJ01000001">
    <property type="protein sequence ID" value="CSB53189.1"/>
    <property type="molecule type" value="Genomic_DNA"/>
</dbReference>
<accession>A0A655UM33</accession>
<reference evidence="2 3" key="1">
    <citation type="submission" date="2015-07" db="EMBL/GenBank/DDBJ databases">
        <authorList>
            <consortium name="Pathogen Informatics"/>
        </authorList>
    </citation>
    <scope>NUCLEOTIDE SEQUENCE [LARGE SCALE GENOMIC DNA]</scope>
    <source>
        <strain evidence="2 3">A325</strain>
    </source>
</reference>
<proteinExistence type="predicted"/>
<name>A0A655UM33_VIBCL</name>
<feature type="compositionally biased region" description="Polar residues" evidence="1">
    <location>
        <begin position="34"/>
        <end position="44"/>
    </location>
</feature>
<feature type="region of interest" description="Disordered" evidence="1">
    <location>
        <begin position="32"/>
        <end position="55"/>
    </location>
</feature>
<organism evidence="2 3">
    <name type="scientific">Vibrio cholerae</name>
    <dbReference type="NCBI Taxonomy" id="666"/>
    <lineage>
        <taxon>Bacteria</taxon>
        <taxon>Pseudomonadati</taxon>
        <taxon>Pseudomonadota</taxon>
        <taxon>Gammaproteobacteria</taxon>
        <taxon>Vibrionales</taxon>
        <taxon>Vibrionaceae</taxon>
        <taxon>Vibrio</taxon>
    </lineage>
</organism>
<dbReference type="Proteomes" id="UP000046067">
    <property type="component" value="Unassembled WGS sequence"/>
</dbReference>
<dbReference type="AlphaFoldDB" id="A0A655UM33"/>
<evidence type="ECO:0000256" key="1">
    <source>
        <dbReference type="SAM" id="MobiDB-lite"/>
    </source>
</evidence>
<evidence type="ECO:0000313" key="2">
    <source>
        <dbReference type="EMBL" id="CSB53189.1"/>
    </source>
</evidence>